<dbReference type="GeneID" id="110793036"/>
<dbReference type="NCBIfam" id="TIGR01568">
    <property type="entry name" value="A_thal_3678"/>
    <property type="match status" value="1"/>
</dbReference>
<dbReference type="PANTHER" id="PTHR33057:SF21">
    <property type="entry name" value="TRANSCRIPTION REPRESSOR"/>
    <property type="match status" value="1"/>
</dbReference>
<evidence type="ECO:0000256" key="4">
    <source>
        <dbReference type="ARBA" id="ARBA00023163"/>
    </source>
</evidence>
<dbReference type="Pfam" id="PF04844">
    <property type="entry name" value="Ovate"/>
    <property type="match status" value="1"/>
</dbReference>
<evidence type="ECO:0000256" key="1">
    <source>
        <dbReference type="ARBA" id="ARBA00004123"/>
    </source>
</evidence>
<dbReference type="RefSeq" id="XP_021853554.1">
    <property type="nucleotide sequence ID" value="XM_021997862.2"/>
</dbReference>
<dbReference type="InterPro" id="IPR038933">
    <property type="entry name" value="Ovate"/>
</dbReference>
<feature type="domain" description="OVATE" evidence="8">
    <location>
        <begin position="144"/>
        <end position="221"/>
    </location>
</feature>
<name>A0A9R0K057_SPIOL</name>
<evidence type="ECO:0000256" key="5">
    <source>
        <dbReference type="ARBA" id="ARBA00023242"/>
    </source>
</evidence>
<evidence type="ECO:0000313" key="9">
    <source>
        <dbReference type="Proteomes" id="UP000813463"/>
    </source>
</evidence>
<accession>A0A9R0K057</accession>
<dbReference type="InterPro" id="IPR006458">
    <property type="entry name" value="Ovate_C"/>
</dbReference>
<organism evidence="9 10">
    <name type="scientific">Spinacia oleracea</name>
    <name type="common">Spinach</name>
    <dbReference type="NCBI Taxonomy" id="3562"/>
    <lineage>
        <taxon>Eukaryota</taxon>
        <taxon>Viridiplantae</taxon>
        <taxon>Streptophyta</taxon>
        <taxon>Embryophyta</taxon>
        <taxon>Tracheophyta</taxon>
        <taxon>Spermatophyta</taxon>
        <taxon>Magnoliopsida</taxon>
        <taxon>eudicotyledons</taxon>
        <taxon>Gunneridae</taxon>
        <taxon>Pentapetalae</taxon>
        <taxon>Caryophyllales</taxon>
        <taxon>Chenopodiaceae</taxon>
        <taxon>Chenopodioideae</taxon>
        <taxon>Anserineae</taxon>
        <taxon>Spinacia</taxon>
    </lineage>
</organism>
<comment type="function">
    <text evidence="6">Transcriptional repressor that regulates multiple aspects of plant growth and development.</text>
</comment>
<dbReference type="GO" id="GO:0005634">
    <property type="term" value="C:nucleus"/>
    <property type="evidence" value="ECO:0007669"/>
    <property type="project" value="UniProtKB-SubCell"/>
</dbReference>
<evidence type="ECO:0000256" key="2">
    <source>
        <dbReference type="ARBA" id="ARBA00022491"/>
    </source>
</evidence>
<keyword evidence="9" id="KW-1185">Reference proteome</keyword>
<reference evidence="10" key="2">
    <citation type="submission" date="2025-08" db="UniProtKB">
        <authorList>
            <consortium name="RefSeq"/>
        </authorList>
    </citation>
    <scope>IDENTIFICATION</scope>
    <source>
        <tissue evidence="10">Leaf</tissue>
    </source>
</reference>
<keyword evidence="4 6" id="KW-0804">Transcription</keyword>
<dbReference type="PROSITE" id="PS51754">
    <property type="entry name" value="OVATE"/>
    <property type="match status" value="1"/>
</dbReference>
<gene>
    <name evidence="10" type="primary">LOC110793036</name>
</gene>
<evidence type="ECO:0000256" key="3">
    <source>
        <dbReference type="ARBA" id="ARBA00023015"/>
    </source>
</evidence>
<evidence type="ECO:0000256" key="6">
    <source>
        <dbReference type="RuleBase" id="RU367028"/>
    </source>
</evidence>
<proteinExistence type="predicted"/>
<dbReference type="OrthoDB" id="690912at2759"/>
<feature type="compositionally biased region" description="Acidic residues" evidence="7">
    <location>
        <begin position="29"/>
        <end position="48"/>
    </location>
</feature>
<comment type="subcellular location">
    <subcellularLocation>
        <location evidence="1 6">Nucleus</location>
    </subcellularLocation>
</comment>
<dbReference type="Proteomes" id="UP000813463">
    <property type="component" value="Chromosome 3"/>
</dbReference>
<keyword evidence="5 6" id="KW-0539">Nucleus</keyword>
<keyword evidence="2 6" id="KW-0678">Repressor</keyword>
<protein>
    <recommendedName>
        <fullName evidence="6">Transcription repressor</fullName>
    </recommendedName>
    <alternativeName>
        <fullName evidence="6">Ovate family protein</fullName>
    </alternativeName>
</protein>
<evidence type="ECO:0000256" key="7">
    <source>
        <dbReference type="SAM" id="MobiDB-lite"/>
    </source>
</evidence>
<dbReference type="PANTHER" id="PTHR33057">
    <property type="entry name" value="TRANSCRIPTION REPRESSOR OFP7-RELATED"/>
    <property type="match status" value="1"/>
</dbReference>
<reference evidence="9" key="1">
    <citation type="journal article" date="2021" name="Nat. Commun.">
        <title>Genomic analyses provide insights into spinach domestication and the genetic basis of agronomic traits.</title>
        <authorList>
            <person name="Cai X."/>
            <person name="Sun X."/>
            <person name="Xu C."/>
            <person name="Sun H."/>
            <person name="Wang X."/>
            <person name="Ge C."/>
            <person name="Zhang Z."/>
            <person name="Wang Q."/>
            <person name="Fei Z."/>
            <person name="Jiao C."/>
            <person name="Wang Q."/>
        </authorList>
    </citation>
    <scope>NUCLEOTIDE SEQUENCE [LARGE SCALE GENOMIC DNA]</scope>
    <source>
        <strain evidence="9">cv. Varoflay</strain>
    </source>
</reference>
<dbReference type="KEGG" id="soe:110793036"/>
<dbReference type="GO" id="GO:0045892">
    <property type="term" value="P:negative regulation of DNA-templated transcription"/>
    <property type="evidence" value="ECO:0007669"/>
    <property type="project" value="UniProtKB-UniRule"/>
</dbReference>
<keyword evidence="3 6" id="KW-0805">Transcription regulation</keyword>
<evidence type="ECO:0000313" key="10">
    <source>
        <dbReference type="RefSeq" id="XP_021853554.1"/>
    </source>
</evidence>
<evidence type="ECO:0000259" key="8">
    <source>
        <dbReference type="PROSITE" id="PS51754"/>
    </source>
</evidence>
<dbReference type="AlphaFoldDB" id="A0A9R0K057"/>
<feature type="region of interest" description="Disordered" evidence="7">
    <location>
        <begin position="25"/>
        <end position="52"/>
    </location>
</feature>
<sequence>MPSIFRKNIHLCFSKIRCLPTSLSPSLTLEDEDEDEDEDDDDDDEYLDDIPQPSFTVSNFNSVYDNPSTCSSSTTNIIIDDDDDDDDLFSSSFSTSSATEYPDLSAILASQRLFVSSPGLTNSILESPSSSFLQERLVGGGVPIKKDSPDPYSDFRRSMQEMIEARKRHLILQGQGGIDEDNDQSHDLSLYLKELLLCYLNLNTKHTHKFIFGAFADLLVSLLSPHCHDSAAL</sequence>